<organism evidence="2 3">
    <name type="scientific">Marinobacter halophilus</name>
    <dbReference type="NCBI Taxonomy" id="1323740"/>
    <lineage>
        <taxon>Bacteria</taxon>
        <taxon>Pseudomonadati</taxon>
        <taxon>Pseudomonadota</taxon>
        <taxon>Gammaproteobacteria</taxon>
        <taxon>Pseudomonadales</taxon>
        <taxon>Marinobacteraceae</taxon>
        <taxon>Marinobacter</taxon>
    </lineage>
</organism>
<dbReference type="AlphaFoldDB" id="A0A2T1KHS0"/>
<keyword evidence="1" id="KW-0812">Transmembrane</keyword>
<name>A0A2T1KHS0_9GAMM</name>
<protein>
    <submittedName>
        <fullName evidence="2">Uncharacterized protein</fullName>
    </submittedName>
</protein>
<proteinExistence type="predicted"/>
<gene>
    <name evidence="2" type="ORF">C7H08_04065</name>
</gene>
<sequence>MRVGSFIFVVVGLLGAFFSFLEFSGASLPYQDATPEMLEQQSASIQFWGASLLANLFLLIVGGWGLWRSRRKN</sequence>
<keyword evidence="1" id="KW-0472">Membrane</keyword>
<evidence type="ECO:0000313" key="2">
    <source>
        <dbReference type="EMBL" id="PSF09263.1"/>
    </source>
</evidence>
<dbReference type="EMBL" id="PXNN01000006">
    <property type="protein sequence ID" value="PSF09263.1"/>
    <property type="molecule type" value="Genomic_DNA"/>
</dbReference>
<evidence type="ECO:0000313" key="3">
    <source>
        <dbReference type="Proteomes" id="UP000238385"/>
    </source>
</evidence>
<comment type="caution">
    <text evidence="2">The sequence shown here is derived from an EMBL/GenBank/DDBJ whole genome shotgun (WGS) entry which is preliminary data.</text>
</comment>
<reference evidence="2 3" key="1">
    <citation type="submission" date="2018-03" db="EMBL/GenBank/DDBJ databases">
        <title>Marinobacter brunus sp. nov., a marine bacterium of Gamma-proteobacteria isolated from the surface seawater of the South China Sea.</title>
        <authorList>
            <person name="Cheng H."/>
            <person name="Wu Y.-H."/>
            <person name="Xamxidin M."/>
            <person name="Xu X.-W."/>
        </authorList>
    </citation>
    <scope>NUCLEOTIDE SEQUENCE [LARGE SCALE GENOMIC DNA]</scope>
    <source>
        <strain evidence="2 3">JCM 30472</strain>
    </source>
</reference>
<keyword evidence="3" id="KW-1185">Reference proteome</keyword>
<feature type="transmembrane region" description="Helical" evidence="1">
    <location>
        <begin position="45"/>
        <end position="67"/>
    </location>
</feature>
<keyword evidence="1" id="KW-1133">Transmembrane helix</keyword>
<accession>A0A2T1KHS0</accession>
<evidence type="ECO:0000256" key="1">
    <source>
        <dbReference type="SAM" id="Phobius"/>
    </source>
</evidence>
<dbReference type="Proteomes" id="UP000238385">
    <property type="component" value="Unassembled WGS sequence"/>
</dbReference>